<organism evidence="2 3">
    <name type="scientific">Desulfomicrobium apsheronum</name>
    <dbReference type="NCBI Taxonomy" id="52560"/>
    <lineage>
        <taxon>Bacteria</taxon>
        <taxon>Pseudomonadati</taxon>
        <taxon>Thermodesulfobacteriota</taxon>
        <taxon>Desulfovibrionia</taxon>
        <taxon>Desulfovibrionales</taxon>
        <taxon>Desulfomicrobiaceae</taxon>
        <taxon>Desulfomicrobium</taxon>
    </lineage>
</organism>
<sequence>MNLIPTKLIIKVSEGKRRLRLFVSVLLAVGVYTYLLVDDYILRDEEIFVEFPLVGVAVYLVTYFLVTLTYWVVEGFEKEKKEKKEKKEVMSSFGEAGVMRRDAGSLASSFIRNVGNNFDRYCSRKGYSNIFQHSGQFFAWSILWLAICKASKPDDVLRGIVIDSLNKVLKVNHDHTMKCVDGYLKEQSGAEAMGFEEYGRLIGLDMARMFKETYEVFVQRLEEGINISLVRVRADEKNKFVPILDILMSRNSTTGAVSEFDNMSDDEFEYVFLEQCVDGFTKAQNTAFSILQESRAQCSRSA</sequence>
<feature type="transmembrane region" description="Helical" evidence="1">
    <location>
        <begin position="49"/>
        <end position="73"/>
    </location>
</feature>
<dbReference type="EMBL" id="FORX01000020">
    <property type="protein sequence ID" value="SFK31902.1"/>
    <property type="molecule type" value="Genomic_DNA"/>
</dbReference>
<name>A0A1I3YJ92_9BACT</name>
<keyword evidence="1" id="KW-0472">Membrane</keyword>
<gene>
    <name evidence="2" type="ORF">SAMN04488082_12047</name>
</gene>
<feature type="transmembrane region" description="Helical" evidence="1">
    <location>
        <begin position="21"/>
        <end position="37"/>
    </location>
</feature>
<keyword evidence="3" id="KW-1185">Reference proteome</keyword>
<accession>A0A1I3YJ92</accession>
<protein>
    <submittedName>
        <fullName evidence="2">Uncharacterized protein</fullName>
    </submittedName>
</protein>
<evidence type="ECO:0000313" key="2">
    <source>
        <dbReference type="EMBL" id="SFK31902.1"/>
    </source>
</evidence>
<keyword evidence="1" id="KW-1133">Transmembrane helix</keyword>
<dbReference type="AlphaFoldDB" id="A0A1I3YJ92"/>
<reference evidence="3" key="1">
    <citation type="submission" date="2016-10" db="EMBL/GenBank/DDBJ databases">
        <authorList>
            <person name="Varghese N."/>
            <person name="Submissions S."/>
        </authorList>
    </citation>
    <scope>NUCLEOTIDE SEQUENCE [LARGE SCALE GENOMIC DNA]</scope>
    <source>
        <strain evidence="3">DSM 5918</strain>
    </source>
</reference>
<keyword evidence="1" id="KW-0812">Transmembrane</keyword>
<dbReference type="Proteomes" id="UP000198635">
    <property type="component" value="Unassembled WGS sequence"/>
</dbReference>
<dbReference type="RefSeq" id="WP_092378077.1">
    <property type="nucleotide sequence ID" value="NZ_FORX01000020.1"/>
</dbReference>
<proteinExistence type="predicted"/>
<evidence type="ECO:0000313" key="3">
    <source>
        <dbReference type="Proteomes" id="UP000198635"/>
    </source>
</evidence>
<evidence type="ECO:0000256" key="1">
    <source>
        <dbReference type="SAM" id="Phobius"/>
    </source>
</evidence>